<dbReference type="InterPro" id="IPR016197">
    <property type="entry name" value="Chromo-like_dom_sf"/>
</dbReference>
<dbReference type="InterPro" id="IPR056924">
    <property type="entry name" value="SH3_Tf2-1"/>
</dbReference>
<reference evidence="2" key="1">
    <citation type="submission" date="2023-03" db="EMBL/GenBank/DDBJ databases">
        <title>Chromosome-scale reference genome and RAD-based genetic map of yellow starthistle (Centaurea solstitialis) reveal putative structural variation and QTLs associated with invader traits.</title>
        <authorList>
            <person name="Reatini B."/>
            <person name="Cang F.A."/>
            <person name="Jiang Q."/>
            <person name="Mckibben M.T.W."/>
            <person name="Barker M.S."/>
            <person name="Rieseberg L.H."/>
            <person name="Dlugosch K.M."/>
        </authorList>
    </citation>
    <scope>NUCLEOTIDE SEQUENCE</scope>
    <source>
        <strain evidence="2">CAN-66</strain>
        <tissue evidence="2">Leaf</tissue>
    </source>
</reference>
<evidence type="ECO:0000313" key="3">
    <source>
        <dbReference type="Proteomes" id="UP001172457"/>
    </source>
</evidence>
<dbReference type="InterPro" id="IPR000953">
    <property type="entry name" value="Chromo/chromo_shadow_dom"/>
</dbReference>
<keyword evidence="3" id="KW-1185">Reference proteome</keyword>
<comment type="caution">
    <text evidence="2">The sequence shown here is derived from an EMBL/GenBank/DDBJ whole genome shotgun (WGS) entry which is preliminary data.</text>
</comment>
<evidence type="ECO:0000313" key="2">
    <source>
        <dbReference type="EMBL" id="KAJ9566371.1"/>
    </source>
</evidence>
<feature type="domain" description="Chromo" evidence="1">
    <location>
        <begin position="194"/>
        <end position="230"/>
    </location>
</feature>
<dbReference type="AlphaFoldDB" id="A0AA38U5B4"/>
<protein>
    <recommendedName>
        <fullName evidence="1">Chromo domain-containing protein</fullName>
    </recommendedName>
</protein>
<evidence type="ECO:0000259" key="1">
    <source>
        <dbReference type="PROSITE" id="PS50013"/>
    </source>
</evidence>
<dbReference type="InterPro" id="IPR036397">
    <property type="entry name" value="RNaseH_sf"/>
</dbReference>
<dbReference type="Proteomes" id="UP001172457">
    <property type="component" value="Chromosome 1"/>
</dbReference>
<accession>A0AA38U5B4</accession>
<dbReference type="GO" id="GO:0003676">
    <property type="term" value="F:nucleic acid binding"/>
    <property type="evidence" value="ECO:0007669"/>
    <property type="project" value="InterPro"/>
</dbReference>
<sequence length="268" mass="30871">MLQPLCSMRLQKIDLPKHWSKWLSWAELSYNTAYHTSLKCSPFKVLYGRDPPPLLRYKAAGSKLQAVDQELLARDEIWDEVRMHLLKAQFRMKQAADLKRKEVVYAPGDWDFLKIRPYRRKSLVMGNNPKLLACFYGPYQVKEQIGKVAYRLELPDSAKIHPVFHVSQLRQAIGRCASSKDIPSQLSEELVLQAIPEDILDVHRLANGDSGQLEVLVKWQGMSEFEASWEVLDALISRFPESHLEDKVTLLGGSIGKPPVRFTYRRRV</sequence>
<dbReference type="PANTHER" id="PTHR45835">
    <property type="entry name" value="YALI0A06105P"/>
    <property type="match status" value="1"/>
</dbReference>
<organism evidence="2 3">
    <name type="scientific">Centaurea solstitialis</name>
    <name type="common">yellow star-thistle</name>
    <dbReference type="NCBI Taxonomy" id="347529"/>
    <lineage>
        <taxon>Eukaryota</taxon>
        <taxon>Viridiplantae</taxon>
        <taxon>Streptophyta</taxon>
        <taxon>Embryophyta</taxon>
        <taxon>Tracheophyta</taxon>
        <taxon>Spermatophyta</taxon>
        <taxon>Magnoliopsida</taxon>
        <taxon>eudicotyledons</taxon>
        <taxon>Gunneridae</taxon>
        <taxon>Pentapetalae</taxon>
        <taxon>asterids</taxon>
        <taxon>campanulids</taxon>
        <taxon>Asterales</taxon>
        <taxon>Asteraceae</taxon>
        <taxon>Carduoideae</taxon>
        <taxon>Cardueae</taxon>
        <taxon>Centaureinae</taxon>
        <taxon>Centaurea</taxon>
    </lineage>
</organism>
<dbReference type="PANTHER" id="PTHR45835:SF99">
    <property type="entry name" value="CHROMO DOMAIN-CONTAINING PROTEIN-RELATED"/>
    <property type="match status" value="1"/>
</dbReference>
<proteinExistence type="predicted"/>
<dbReference type="SUPFAM" id="SSF54160">
    <property type="entry name" value="Chromo domain-like"/>
    <property type="match status" value="1"/>
</dbReference>
<gene>
    <name evidence="2" type="ORF">OSB04_002337</name>
</gene>
<dbReference type="PROSITE" id="PS50013">
    <property type="entry name" value="CHROMO_2"/>
    <property type="match status" value="1"/>
</dbReference>
<dbReference type="Pfam" id="PF24626">
    <property type="entry name" value="SH3_Tf2-1"/>
    <property type="match status" value="1"/>
</dbReference>
<dbReference type="Gene3D" id="3.30.420.10">
    <property type="entry name" value="Ribonuclease H-like superfamily/Ribonuclease H"/>
    <property type="match status" value="1"/>
</dbReference>
<name>A0AA38U5B4_9ASTR</name>
<dbReference type="Gene3D" id="2.40.50.40">
    <property type="match status" value="1"/>
</dbReference>
<dbReference type="EMBL" id="JARYMX010000001">
    <property type="protein sequence ID" value="KAJ9566371.1"/>
    <property type="molecule type" value="Genomic_DNA"/>
</dbReference>